<dbReference type="InterPro" id="IPR033900">
    <property type="entry name" value="Gram_neg_porin_domain"/>
</dbReference>
<keyword evidence="5" id="KW-0812">Transmembrane</keyword>
<dbReference type="EMBL" id="JAQQXR010000006">
    <property type="protein sequence ID" value="MDC8759073.1"/>
    <property type="molecule type" value="Genomic_DNA"/>
</dbReference>
<comment type="subcellular location">
    <subcellularLocation>
        <location evidence="1">Cell outer membrane</location>
        <topology evidence="1">Multi-pass membrane protein</topology>
    </subcellularLocation>
</comment>
<evidence type="ECO:0000256" key="4">
    <source>
        <dbReference type="ARBA" id="ARBA00022452"/>
    </source>
</evidence>
<dbReference type="CDD" id="cd00342">
    <property type="entry name" value="gram_neg_porins"/>
    <property type="match status" value="1"/>
</dbReference>
<dbReference type="SUPFAM" id="SSF56935">
    <property type="entry name" value="Porins"/>
    <property type="match status" value="1"/>
</dbReference>
<feature type="domain" description="Porin" evidence="12">
    <location>
        <begin position="10"/>
        <end position="323"/>
    </location>
</feature>
<name>A0ABT5K3U0_9BURK</name>
<evidence type="ECO:0000256" key="6">
    <source>
        <dbReference type="ARBA" id="ARBA00022729"/>
    </source>
</evidence>
<keyword evidence="6 11" id="KW-0732">Signal</keyword>
<dbReference type="Proteomes" id="UP001221208">
    <property type="component" value="Unassembled WGS sequence"/>
</dbReference>
<accession>A0ABT5K3U0</accession>
<dbReference type="Gene3D" id="2.40.160.10">
    <property type="entry name" value="Porin"/>
    <property type="match status" value="1"/>
</dbReference>
<evidence type="ECO:0000256" key="10">
    <source>
        <dbReference type="ARBA" id="ARBA00023237"/>
    </source>
</evidence>
<dbReference type="PRINTS" id="PR00184">
    <property type="entry name" value="NEISSPPORIN"/>
</dbReference>
<feature type="chain" id="PRO_5046941153" evidence="11">
    <location>
        <begin position="23"/>
        <end position="351"/>
    </location>
</feature>
<keyword evidence="8" id="KW-0626">Porin</keyword>
<evidence type="ECO:0000256" key="2">
    <source>
        <dbReference type="ARBA" id="ARBA00011233"/>
    </source>
</evidence>
<protein>
    <submittedName>
        <fullName evidence="13">Porin</fullName>
    </submittedName>
</protein>
<keyword evidence="14" id="KW-1185">Reference proteome</keyword>
<comment type="caution">
    <text evidence="13">The sequence shown here is derived from an EMBL/GenBank/DDBJ whole genome shotgun (WGS) entry which is preliminary data.</text>
</comment>
<evidence type="ECO:0000256" key="7">
    <source>
        <dbReference type="ARBA" id="ARBA00023065"/>
    </source>
</evidence>
<evidence type="ECO:0000313" key="14">
    <source>
        <dbReference type="Proteomes" id="UP001221208"/>
    </source>
</evidence>
<evidence type="ECO:0000256" key="1">
    <source>
        <dbReference type="ARBA" id="ARBA00004571"/>
    </source>
</evidence>
<keyword evidence="3" id="KW-0813">Transport</keyword>
<evidence type="ECO:0000256" key="9">
    <source>
        <dbReference type="ARBA" id="ARBA00023136"/>
    </source>
</evidence>
<keyword evidence="9" id="KW-0472">Membrane</keyword>
<organism evidence="13 14">
    <name type="scientific">Janthinobacterium fluminis</name>
    <dbReference type="NCBI Taxonomy" id="2987524"/>
    <lineage>
        <taxon>Bacteria</taxon>
        <taxon>Pseudomonadati</taxon>
        <taxon>Pseudomonadota</taxon>
        <taxon>Betaproteobacteria</taxon>
        <taxon>Burkholderiales</taxon>
        <taxon>Oxalobacteraceae</taxon>
        <taxon>Janthinobacterium</taxon>
    </lineage>
</organism>
<dbReference type="RefSeq" id="WP_273672049.1">
    <property type="nucleotide sequence ID" value="NZ_JAQQXR010000006.1"/>
</dbReference>
<dbReference type="Pfam" id="PF13609">
    <property type="entry name" value="Porin_4"/>
    <property type="match status" value="1"/>
</dbReference>
<dbReference type="InterPro" id="IPR002299">
    <property type="entry name" value="Porin_Neis"/>
</dbReference>
<dbReference type="PANTHER" id="PTHR34501:SF9">
    <property type="entry name" value="MAJOR OUTER MEMBRANE PROTEIN P.IA"/>
    <property type="match status" value="1"/>
</dbReference>
<evidence type="ECO:0000259" key="12">
    <source>
        <dbReference type="Pfam" id="PF13609"/>
    </source>
</evidence>
<evidence type="ECO:0000313" key="13">
    <source>
        <dbReference type="EMBL" id="MDC8759073.1"/>
    </source>
</evidence>
<proteinExistence type="predicted"/>
<keyword evidence="10" id="KW-0998">Cell outer membrane</keyword>
<keyword evidence="7" id="KW-0406">Ion transport</keyword>
<evidence type="ECO:0000256" key="3">
    <source>
        <dbReference type="ARBA" id="ARBA00022448"/>
    </source>
</evidence>
<gene>
    <name evidence="13" type="ORF">OIK44_15950</name>
</gene>
<evidence type="ECO:0000256" key="8">
    <source>
        <dbReference type="ARBA" id="ARBA00023114"/>
    </source>
</evidence>
<evidence type="ECO:0000256" key="5">
    <source>
        <dbReference type="ARBA" id="ARBA00022692"/>
    </source>
</evidence>
<dbReference type="InterPro" id="IPR050298">
    <property type="entry name" value="Gram-neg_bact_OMP"/>
</dbReference>
<comment type="subunit">
    <text evidence="2">Homotrimer.</text>
</comment>
<dbReference type="InterPro" id="IPR023614">
    <property type="entry name" value="Porin_dom_sf"/>
</dbReference>
<sequence length="351" mass="36931">MKKTASSLVALAALSAAFGAQAQSNVSVYGLIDAGVDNTSNAPTSTRVSSGGMNTSRWGIRGNEDLGNGLKAVFNLEGGILLDSGNSDGVLFKRQAYVGLDGAFGRVVVGRSFTSVYDFVLPFDPMAYAPSYSWATSGNATTKQGKFGMNTAFDNLVKYTGQAGDFKFGATYGFGEQSSGAADSAKYALAATYAIGPVTLLATYEAINGNTVAPLVERDKTRTYHLGAMYSNGPLKVQAALRDYKMDPAKIGSPDVKGTMYWAGVNYQSTPAITLTGALYYQNVKNVAAGADADPIMYVARLKYALSKRTDLYVAAAYAKAKNGQLVGLSRDDAGLGGSQRGIITGIQHRF</sequence>
<evidence type="ECO:0000256" key="11">
    <source>
        <dbReference type="SAM" id="SignalP"/>
    </source>
</evidence>
<keyword evidence="4" id="KW-1134">Transmembrane beta strand</keyword>
<dbReference type="PANTHER" id="PTHR34501">
    <property type="entry name" value="PROTEIN YDDL-RELATED"/>
    <property type="match status" value="1"/>
</dbReference>
<feature type="signal peptide" evidence="11">
    <location>
        <begin position="1"/>
        <end position="22"/>
    </location>
</feature>
<reference evidence="13 14" key="1">
    <citation type="submission" date="2022-10" db="EMBL/GenBank/DDBJ databases">
        <title>Janthinobacterium sp. hw3 Genome sequencing.</title>
        <authorList>
            <person name="Park S."/>
        </authorList>
    </citation>
    <scope>NUCLEOTIDE SEQUENCE [LARGE SCALE GENOMIC DNA]</scope>
    <source>
        <strain evidence="14">hw3</strain>
    </source>
</reference>